<dbReference type="GeneID" id="24565820"/>
<dbReference type="VEuPathDB" id="PiroplasmaDB:BBBOND_0311820"/>
<keyword evidence="2" id="KW-1185">Reference proteome</keyword>
<dbReference type="Proteomes" id="UP000033188">
    <property type="component" value="Chromosome 3"/>
</dbReference>
<evidence type="ECO:0000313" key="2">
    <source>
        <dbReference type="Proteomes" id="UP000033188"/>
    </source>
</evidence>
<evidence type="ECO:0000313" key="1">
    <source>
        <dbReference type="EMBL" id="CDR97279.1"/>
    </source>
</evidence>
<gene>
    <name evidence="1" type="ORF">BBBOND_0311820</name>
</gene>
<name>A0A061DDC6_BABBI</name>
<dbReference type="KEGG" id="bbig:BBBOND_0311820"/>
<protein>
    <submittedName>
        <fullName evidence="1">Uncharacterized protein</fullName>
    </submittedName>
</protein>
<reference evidence="2" key="1">
    <citation type="journal article" date="2014" name="Nucleic Acids Res.">
        <title>The evolutionary dynamics of variant antigen genes in Babesia reveal a history of genomic innovation underlying host-parasite interaction.</title>
        <authorList>
            <person name="Jackson A.P."/>
            <person name="Otto T.D."/>
            <person name="Darby A."/>
            <person name="Ramaprasad A."/>
            <person name="Xia D."/>
            <person name="Echaide I.E."/>
            <person name="Farber M."/>
            <person name="Gahlot S."/>
            <person name="Gamble J."/>
            <person name="Gupta D."/>
            <person name="Gupta Y."/>
            <person name="Jackson L."/>
            <person name="Malandrin L."/>
            <person name="Malas T.B."/>
            <person name="Moussa E."/>
            <person name="Nair M."/>
            <person name="Reid A.J."/>
            <person name="Sanders M."/>
            <person name="Sharma J."/>
            <person name="Tracey A."/>
            <person name="Quail M.A."/>
            <person name="Weir W."/>
            <person name="Wastling J.M."/>
            <person name="Hall N."/>
            <person name="Willadsen P."/>
            <person name="Lingelbach K."/>
            <person name="Shiels B."/>
            <person name="Tait A."/>
            <person name="Berriman M."/>
            <person name="Allred D.R."/>
            <person name="Pain A."/>
        </authorList>
    </citation>
    <scope>NUCLEOTIDE SEQUENCE [LARGE SCALE GENOMIC DNA]</scope>
    <source>
        <strain evidence="2">Bond</strain>
    </source>
</reference>
<sequence>MSWISHNRQIRTTNVTCTRGVSRNLLFINTAVIDKCAAFAVLHNTPDCFELQDFAAILVLDDY</sequence>
<dbReference type="EMBL" id="LK391709">
    <property type="protein sequence ID" value="CDR97279.1"/>
    <property type="molecule type" value="Genomic_DNA"/>
</dbReference>
<dbReference type="AlphaFoldDB" id="A0A061DDC6"/>
<dbReference type="RefSeq" id="XP_012769465.1">
    <property type="nucleotide sequence ID" value="XM_012914011.1"/>
</dbReference>
<proteinExistence type="predicted"/>
<organism evidence="1 2">
    <name type="scientific">Babesia bigemina</name>
    <dbReference type="NCBI Taxonomy" id="5866"/>
    <lineage>
        <taxon>Eukaryota</taxon>
        <taxon>Sar</taxon>
        <taxon>Alveolata</taxon>
        <taxon>Apicomplexa</taxon>
        <taxon>Aconoidasida</taxon>
        <taxon>Piroplasmida</taxon>
        <taxon>Babesiidae</taxon>
        <taxon>Babesia</taxon>
    </lineage>
</organism>
<accession>A0A061DDC6</accession>